<keyword evidence="2" id="KW-0472">Membrane</keyword>
<evidence type="ECO:0000259" key="3">
    <source>
        <dbReference type="Pfam" id="PF14364"/>
    </source>
</evidence>
<accession>A0A2P2JYR0</accession>
<evidence type="ECO:0000256" key="1">
    <source>
        <dbReference type="SAM" id="MobiDB-lite"/>
    </source>
</evidence>
<organism evidence="4">
    <name type="scientific">Rhizophora mucronata</name>
    <name type="common">Asiatic mangrove</name>
    <dbReference type="NCBI Taxonomy" id="61149"/>
    <lineage>
        <taxon>Eukaryota</taxon>
        <taxon>Viridiplantae</taxon>
        <taxon>Streptophyta</taxon>
        <taxon>Embryophyta</taxon>
        <taxon>Tracheophyta</taxon>
        <taxon>Spermatophyta</taxon>
        <taxon>Magnoliopsida</taxon>
        <taxon>eudicotyledons</taxon>
        <taxon>Gunneridae</taxon>
        <taxon>Pentapetalae</taxon>
        <taxon>rosids</taxon>
        <taxon>fabids</taxon>
        <taxon>Malpighiales</taxon>
        <taxon>Rhizophoraceae</taxon>
        <taxon>Rhizophora</taxon>
    </lineage>
</organism>
<reference evidence="4" key="1">
    <citation type="submission" date="2018-02" db="EMBL/GenBank/DDBJ databases">
        <title>Rhizophora mucronata_Transcriptome.</title>
        <authorList>
            <person name="Meera S.P."/>
            <person name="Sreeshan A."/>
            <person name="Augustine A."/>
        </authorList>
    </citation>
    <scope>NUCLEOTIDE SEQUENCE</scope>
    <source>
        <tissue evidence="4">Leaf</tissue>
    </source>
</reference>
<feature type="compositionally biased region" description="Polar residues" evidence="1">
    <location>
        <begin position="138"/>
        <end position="148"/>
    </location>
</feature>
<evidence type="ECO:0000313" key="4">
    <source>
        <dbReference type="EMBL" id="MBW98602.1"/>
    </source>
</evidence>
<name>A0A2P2JYR0_RHIMU</name>
<dbReference type="AlphaFoldDB" id="A0A2P2JYR0"/>
<feature type="region of interest" description="Disordered" evidence="1">
    <location>
        <begin position="123"/>
        <end position="177"/>
    </location>
</feature>
<evidence type="ECO:0000256" key="2">
    <source>
        <dbReference type="SAM" id="Phobius"/>
    </source>
</evidence>
<keyword evidence="2" id="KW-0812">Transmembrane</keyword>
<proteinExistence type="predicted"/>
<feature type="transmembrane region" description="Helical" evidence="2">
    <location>
        <begin position="12"/>
        <end position="33"/>
    </location>
</feature>
<dbReference type="EMBL" id="GGEC01018119">
    <property type="protein sequence ID" value="MBW98602.1"/>
    <property type="molecule type" value="Transcribed_RNA"/>
</dbReference>
<feature type="compositionally biased region" description="Basic and acidic residues" evidence="1">
    <location>
        <begin position="167"/>
        <end position="177"/>
    </location>
</feature>
<feature type="domain" description="DUF4408" evidence="3">
    <location>
        <begin position="2"/>
        <end position="33"/>
    </location>
</feature>
<sequence length="195" mass="21919">MSMLAVVSNWLTPTSLVVFLNLVIGTIVVTARFTPHKKPPPHQHKHHQQLARGPSLLERVRSFDLYGYKRSPFTSPSETQTATYFWHVSDSEHTAHDGPPQIERVPSLLERIQSIQFSSFYRSAPETEPAAQADTDPFLNTGNSSNSGVEHLVERSISESRVVPRRHAQEKTKKSASEKKVPGLLGLLVLYYVHI</sequence>
<keyword evidence="2" id="KW-1133">Transmembrane helix</keyword>
<dbReference type="InterPro" id="IPR025520">
    <property type="entry name" value="DUF4408"/>
</dbReference>
<dbReference type="Pfam" id="PF14364">
    <property type="entry name" value="DUF4408"/>
    <property type="match status" value="1"/>
</dbReference>
<protein>
    <recommendedName>
        <fullName evidence="3">DUF4408 domain-containing protein</fullName>
    </recommendedName>
</protein>